<dbReference type="EMBL" id="CP045900">
    <property type="protein sequence ID" value="QQP42413.1"/>
    <property type="molecule type" value="Genomic_DNA"/>
</dbReference>
<accession>A0A7T8K0X3</accession>
<protein>
    <submittedName>
        <fullName evidence="2">Uncharacterized protein</fullName>
    </submittedName>
</protein>
<dbReference type="OrthoDB" id="2914378at2759"/>
<proteinExistence type="predicted"/>
<reference evidence="3" key="1">
    <citation type="submission" date="2021-01" db="EMBL/GenBank/DDBJ databases">
        <title>Caligus Genome Assembly.</title>
        <authorList>
            <person name="Gallardo-Escarate C."/>
        </authorList>
    </citation>
    <scope>NUCLEOTIDE SEQUENCE [LARGE SCALE GENOMIC DNA]</scope>
</reference>
<feature type="coiled-coil region" evidence="1">
    <location>
        <begin position="45"/>
        <end position="83"/>
    </location>
</feature>
<gene>
    <name evidence="2" type="ORF">FKW44_017067</name>
</gene>
<evidence type="ECO:0000313" key="3">
    <source>
        <dbReference type="Proteomes" id="UP000595437"/>
    </source>
</evidence>
<keyword evidence="1" id="KW-0175">Coiled coil</keyword>
<keyword evidence="3" id="KW-1185">Reference proteome</keyword>
<feature type="non-terminal residue" evidence="2">
    <location>
        <position position="1"/>
    </location>
</feature>
<evidence type="ECO:0000313" key="2">
    <source>
        <dbReference type="EMBL" id="QQP42413.1"/>
    </source>
</evidence>
<sequence>VANKRLHGTNERMEAELLYSRAVDSNGFSSSFDELDENGEPSFYKEKYERAMKELEFAKKRLQQQHEDDLEQLMAVKKQLEKKVGPLFINSLCLLKRRNS</sequence>
<dbReference type="AlphaFoldDB" id="A0A7T8K0X3"/>
<dbReference type="Proteomes" id="UP000595437">
    <property type="component" value="Chromosome 11"/>
</dbReference>
<name>A0A7T8K0X3_CALRO</name>
<evidence type="ECO:0000256" key="1">
    <source>
        <dbReference type="SAM" id="Coils"/>
    </source>
</evidence>
<organism evidence="2 3">
    <name type="scientific">Caligus rogercresseyi</name>
    <name type="common">Sea louse</name>
    <dbReference type="NCBI Taxonomy" id="217165"/>
    <lineage>
        <taxon>Eukaryota</taxon>
        <taxon>Metazoa</taxon>
        <taxon>Ecdysozoa</taxon>
        <taxon>Arthropoda</taxon>
        <taxon>Crustacea</taxon>
        <taxon>Multicrustacea</taxon>
        <taxon>Hexanauplia</taxon>
        <taxon>Copepoda</taxon>
        <taxon>Siphonostomatoida</taxon>
        <taxon>Caligidae</taxon>
        <taxon>Caligus</taxon>
    </lineage>
</organism>